<dbReference type="GO" id="GO:0015768">
    <property type="term" value="P:maltose transport"/>
    <property type="evidence" value="ECO:0007669"/>
    <property type="project" value="TreeGrafter"/>
</dbReference>
<dbReference type="EMBL" id="NETH01000017">
    <property type="protein sequence ID" value="RCW17119.1"/>
    <property type="molecule type" value="Genomic_DNA"/>
</dbReference>
<accession>A0A368UDU0</accession>
<evidence type="ECO:0000313" key="5">
    <source>
        <dbReference type="EMBL" id="RCW17119.1"/>
    </source>
</evidence>
<organism evidence="5 6">
    <name type="scientific">Streptococcus gallolyticus</name>
    <dbReference type="NCBI Taxonomy" id="315405"/>
    <lineage>
        <taxon>Bacteria</taxon>
        <taxon>Bacillati</taxon>
        <taxon>Bacillota</taxon>
        <taxon>Bacilli</taxon>
        <taxon>Lactobacillales</taxon>
        <taxon>Streptococcaceae</taxon>
        <taxon>Streptococcus</taxon>
    </lineage>
</organism>
<dbReference type="Proteomes" id="UP000253215">
    <property type="component" value="Unassembled WGS sequence"/>
</dbReference>
<dbReference type="PANTHER" id="PTHR30061:SF50">
    <property type="entry name" value="MALTOSE_MALTODEXTRIN-BINDING PERIPLASMIC PROTEIN"/>
    <property type="match status" value="1"/>
</dbReference>
<dbReference type="Gene3D" id="3.40.190.10">
    <property type="entry name" value="Periplasmic binding protein-like II"/>
    <property type="match status" value="1"/>
</dbReference>
<feature type="signal peptide" evidence="4">
    <location>
        <begin position="1"/>
        <end position="20"/>
    </location>
</feature>
<sequence length="433" mass="47204">MNLLKKAGIVVALFSTVVLTACGNSSGKTTSGDGDKDTVTLWVQYSEESAEGQVMSQSIEDFNETNGKGYTAKVEYIPRSGSGGGYEDKVNAALTTNTLPDVLTLDGPNTAAYAKSGIIAPIDDYVTEKDDLLQSIIDEGTYDGKLYSLGYSESGVGIFYNKKMLEDAGVDIESLPTVENPWTYDQYNDLFKTLTEYYNKPAIDVGFDDHSEWLMYAFTPFVWSSGGDVVNEDGTKSSGTFNNKESVEAFTFIQGLIKNGYSTITPEKNGFQTGVYPLKMTGSWTMQEMDSQYTDVEYGVLPLPVSPTTKKLVSPTGSWAYGMSATTEKKEAAGALIDFLGSEQEVYDMSIGNSVLPSRKSAAERLSTEVSEQMKVLLVQNSASGHARPVLVNYPQISRIVQDTVTEVTYVDQNTDVETLLKTKAKEIDSLLP</sequence>
<protein>
    <submittedName>
        <fullName evidence="5">Sugar ABC transporter substrate-binding protein</fullName>
    </submittedName>
</protein>
<dbReference type="GO" id="GO:1901982">
    <property type="term" value="F:maltose binding"/>
    <property type="evidence" value="ECO:0007669"/>
    <property type="project" value="TreeGrafter"/>
</dbReference>
<evidence type="ECO:0000313" key="6">
    <source>
        <dbReference type="Proteomes" id="UP000253215"/>
    </source>
</evidence>
<feature type="chain" id="PRO_5038502780" evidence="4">
    <location>
        <begin position="21"/>
        <end position="433"/>
    </location>
</feature>
<dbReference type="PROSITE" id="PS51257">
    <property type="entry name" value="PROKAR_LIPOPROTEIN"/>
    <property type="match status" value="1"/>
</dbReference>
<proteinExistence type="inferred from homology"/>
<comment type="similarity">
    <text evidence="1">Belongs to the bacterial solute-binding protein 1 family.</text>
</comment>
<evidence type="ECO:0000256" key="3">
    <source>
        <dbReference type="ARBA" id="ARBA00022729"/>
    </source>
</evidence>
<evidence type="ECO:0000256" key="2">
    <source>
        <dbReference type="ARBA" id="ARBA00022448"/>
    </source>
</evidence>
<evidence type="ECO:0000256" key="1">
    <source>
        <dbReference type="ARBA" id="ARBA00008520"/>
    </source>
</evidence>
<dbReference type="SUPFAM" id="SSF53850">
    <property type="entry name" value="Periplasmic binding protein-like II"/>
    <property type="match status" value="1"/>
</dbReference>
<dbReference type="GO" id="GO:0042956">
    <property type="term" value="P:maltodextrin transmembrane transport"/>
    <property type="evidence" value="ECO:0007669"/>
    <property type="project" value="TreeGrafter"/>
</dbReference>
<gene>
    <name evidence="5" type="ORF">CAC02_04845</name>
</gene>
<keyword evidence="2" id="KW-0813">Transport</keyword>
<keyword evidence="3 4" id="KW-0732">Signal</keyword>
<dbReference type="Pfam" id="PF01547">
    <property type="entry name" value="SBP_bac_1"/>
    <property type="match status" value="1"/>
</dbReference>
<reference evidence="5 6" key="1">
    <citation type="journal article" date="2018" name="Sci. Rep.">
        <title>Network-guided genomic and metagenomic analysis of the faecal microbiota of the critically endangered kakapo.</title>
        <authorList>
            <person name="Waite D.W."/>
            <person name="Dsouza M."/>
            <person name="Sekiguchi Y."/>
            <person name="Hugenholtz P."/>
            <person name="Taylor M.W."/>
        </authorList>
    </citation>
    <scope>NUCLEOTIDE SEQUENCE [LARGE SCALE GENOMIC DNA]</scope>
    <source>
        <strain evidence="5 6">BI02</strain>
    </source>
</reference>
<dbReference type="CDD" id="cd13585">
    <property type="entry name" value="PBP2_TMBP_like"/>
    <property type="match status" value="1"/>
</dbReference>
<dbReference type="AlphaFoldDB" id="A0A368UDU0"/>
<evidence type="ECO:0000256" key="4">
    <source>
        <dbReference type="SAM" id="SignalP"/>
    </source>
</evidence>
<dbReference type="GO" id="GO:0055052">
    <property type="term" value="C:ATP-binding cassette (ABC) transporter complex, substrate-binding subunit-containing"/>
    <property type="evidence" value="ECO:0007669"/>
    <property type="project" value="TreeGrafter"/>
</dbReference>
<dbReference type="InterPro" id="IPR006059">
    <property type="entry name" value="SBP"/>
</dbReference>
<dbReference type="PANTHER" id="PTHR30061">
    <property type="entry name" value="MALTOSE-BINDING PERIPLASMIC PROTEIN"/>
    <property type="match status" value="1"/>
</dbReference>
<comment type="caution">
    <text evidence="5">The sequence shown here is derived from an EMBL/GenBank/DDBJ whole genome shotgun (WGS) entry which is preliminary data.</text>
</comment>
<name>A0A368UDU0_9STRE</name>